<dbReference type="InterPro" id="IPR014914">
    <property type="entry name" value="RES_dom"/>
</dbReference>
<dbReference type="EMBL" id="AP022324">
    <property type="protein sequence ID" value="BBU46729.1"/>
    <property type="molecule type" value="Genomic_DNA"/>
</dbReference>
<reference evidence="2 3" key="1">
    <citation type="submission" date="2020-01" db="EMBL/GenBank/DDBJ databases">
        <title>Complete Genome Sequence of Pseudomonas putida Strain TS312, Harboring the HdtS type N-acyl-homoserine Lactone Synthase, Isolated from a Paper Mill.</title>
        <authorList>
            <person name="Hosoe A."/>
            <person name="Suenaga T."/>
            <person name="Sugi T."/>
            <person name="Izumi T."/>
            <person name="Nagai N."/>
            <person name="Terada A."/>
        </authorList>
    </citation>
    <scope>NUCLEOTIDE SEQUENCE [LARGE SCALE GENOMIC DNA]</scope>
    <source>
        <strain evidence="2 3">TS312</strain>
    </source>
</reference>
<protein>
    <recommendedName>
        <fullName evidence="1">RES domain-containing protein</fullName>
    </recommendedName>
</protein>
<organism evidence="2 3">
    <name type="scientific">Pseudomonas putida</name>
    <name type="common">Arthrobacter siderocapsulatus</name>
    <dbReference type="NCBI Taxonomy" id="303"/>
    <lineage>
        <taxon>Bacteria</taxon>
        <taxon>Pseudomonadati</taxon>
        <taxon>Pseudomonadota</taxon>
        <taxon>Gammaproteobacteria</taxon>
        <taxon>Pseudomonadales</taxon>
        <taxon>Pseudomonadaceae</taxon>
        <taxon>Pseudomonas</taxon>
    </lineage>
</organism>
<proteinExistence type="predicted"/>
<dbReference type="AlphaFoldDB" id="A0A7U6REE1"/>
<dbReference type="Pfam" id="PF08808">
    <property type="entry name" value="RES"/>
    <property type="match status" value="1"/>
</dbReference>
<evidence type="ECO:0000259" key="1">
    <source>
        <dbReference type="SMART" id="SM00953"/>
    </source>
</evidence>
<gene>
    <name evidence="2" type="ORF">PPTS312_46440</name>
</gene>
<evidence type="ECO:0000313" key="2">
    <source>
        <dbReference type="EMBL" id="BBU46729.1"/>
    </source>
</evidence>
<dbReference type="RefSeq" id="WP_025753965.1">
    <property type="nucleotide sequence ID" value="NZ_AP022324.1"/>
</dbReference>
<evidence type="ECO:0000313" key="3">
    <source>
        <dbReference type="Proteomes" id="UP000464661"/>
    </source>
</evidence>
<accession>A0A7U6REE1</accession>
<dbReference type="SMART" id="SM00953">
    <property type="entry name" value="RES"/>
    <property type="match status" value="1"/>
</dbReference>
<dbReference type="Proteomes" id="UP000464661">
    <property type="component" value="Chromosome"/>
</dbReference>
<feature type="domain" description="RES" evidence="1">
    <location>
        <begin position="40"/>
        <end position="190"/>
    </location>
</feature>
<sequence>MNELTDQVLEALYKYPELLKQVPAGSLLHRVQASRYDTSPVNYRADSDTRYADPSKQVGVYYLACSAEVAIAESFQPGQGIDDQPVRLSRLEQTSLHLLRTVRELYVVDVAALANRATHHKIRDIVQAKGQGREGYAFTRKLSQVCMSQGQVDGLLYPSAVYSVTGSMDGCNIVLFQGRSIQIEAIRHQAVSLAVLQNGETVVEFLYSLGVALE</sequence>
<name>A0A7U6REE1_PSEPU</name>